<keyword evidence="2" id="KW-1133">Transmembrane helix</keyword>
<evidence type="ECO:0000256" key="3">
    <source>
        <dbReference type="SAM" id="SignalP"/>
    </source>
</evidence>
<name>A0A6A5GA01_CAERE</name>
<dbReference type="KEGG" id="crq:GCK72_018067"/>
<reference evidence="4 5" key="1">
    <citation type="submission" date="2019-12" db="EMBL/GenBank/DDBJ databases">
        <title>Chromosome-level assembly of the Caenorhabditis remanei genome.</title>
        <authorList>
            <person name="Teterina A.A."/>
            <person name="Willis J.H."/>
            <person name="Phillips P.C."/>
        </authorList>
    </citation>
    <scope>NUCLEOTIDE SEQUENCE [LARGE SCALE GENOMIC DNA]</scope>
    <source>
        <strain evidence="4 5">PX506</strain>
        <tissue evidence="4">Whole organism</tissue>
    </source>
</reference>
<feature type="region of interest" description="Disordered" evidence="1">
    <location>
        <begin position="23"/>
        <end position="102"/>
    </location>
</feature>
<keyword evidence="2" id="KW-0812">Transmembrane</keyword>
<feature type="region of interest" description="Disordered" evidence="1">
    <location>
        <begin position="165"/>
        <end position="187"/>
    </location>
</feature>
<feature type="transmembrane region" description="Helical" evidence="2">
    <location>
        <begin position="266"/>
        <end position="289"/>
    </location>
</feature>
<gene>
    <name evidence="4" type="ORF">GCK72_018067</name>
</gene>
<evidence type="ECO:0000256" key="1">
    <source>
        <dbReference type="SAM" id="MobiDB-lite"/>
    </source>
</evidence>
<sequence>MKRSSLILLSILAFQSVQCFRQHAPPHPPIRRNSDSSDDSSMSSEGDSFEDDVMQKKNQNQRKRIDPDSMIQLQQKQEEERVQGQTIFEEKRDKFFDRPSSEEMEAYEEKVKRQKNNRVIEDQLVMEEPMKPVRGPKPMKPKMDDTDEKLFLAALGQIYLEKLDDGSRENDRFPGPPGPIGPMGPPPPPPPMDYDYLFVPVETPGKVESNNNGNNNVHVNVNHVQVNSNVLHVPEKDKKKSDEHHEEMPPIIPSYHYSEPVSTSKYMYFNFNMVDCAILAVLVAVFLFATKKAYMKCFPKKSVAPQLPTTLPPTYTPSSIVVETVSKKTPQ</sequence>
<feature type="compositionally biased region" description="Pro residues" evidence="1">
    <location>
        <begin position="174"/>
        <end position="187"/>
    </location>
</feature>
<dbReference type="AlphaFoldDB" id="A0A6A5GA01"/>
<evidence type="ECO:0000313" key="4">
    <source>
        <dbReference type="EMBL" id="KAF1751513.1"/>
    </source>
</evidence>
<organism evidence="4 5">
    <name type="scientific">Caenorhabditis remanei</name>
    <name type="common">Caenorhabditis vulgaris</name>
    <dbReference type="NCBI Taxonomy" id="31234"/>
    <lineage>
        <taxon>Eukaryota</taxon>
        <taxon>Metazoa</taxon>
        <taxon>Ecdysozoa</taxon>
        <taxon>Nematoda</taxon>
        <taxon>Chromadorea</taxon>
        <taxon>Rhabditida</taxon>
        <taxon>Rhabditina</taxon>
        <taxon>Rhabditomorpha</taxon>
        <taxon>Rhabditoidea</taxon>
        <taxon>Rhabditidae</taxon>
        <taxon>Peloderinae</taxon>
        <taxon>Caenorhabditis</taxon>
    </lineage>
</organism>
<keyword evidence="3" id="KW-0732">Signal</keyword>
<keyword evidence="2" id="KW-0472">Membrane</keyword>
<dbReference type="GeneID" id="9812949"/>
<feature type="chain" id="PRO_5025378716" evidence="3">
    <location>
        <begin position="20"/>
        <end position="331"/>
    </location>
</feature>
<protein>
    <submittedName>
        <fullName evidence="4">Uncharacterized protein</fullName>
    </submittedName>
</protein>
<evidence type="ECO:0000256" key="2">
    <source>
        <dbReference type="SAM" id="Phobius"/>
    </source>
</evidence>
<proteinExistence type="predicted"/>
<feature type="signal peptide" evidence="3">
    <location>
        <begin position="1"/>
        <end position="19"/>
    </location>
</feature>
<dbReference type="RefSeq" id="XP_053581289.1">
    <property type="nucleotide sequence ID" value="XM_053732376.1"/>
</dbReference>
<dbReference type="EMBL" id="WUAV01000005">
    <property type="protein sequence ID" value="KAF1751513.1"/>
    <property type="molecule type" value="Genomic_DNA"/>
</dbReference>
<dbReference type="Proteomes" id="UP000483820">
    <property type="component" value="Chromosome V"/>
</dbReference>
<comment type="caution">
    <text evidence="4">The sequence shown here is derived from an EMBL/GenBank/DDBJ whole genome shotgun (WGS) entry which is preliminary data.</text>
</comment>
<feature type="compositionally biased region" description="Basic and acidic residues" evidence="1">
    <location>
        <begin position="76"/>
        <end position="102"/>
    </location>
</feature>
<accession>A0A6A5GA01</accession>
<dbReference type="CTD" id="9812949"/>
<evidence type="ECO:0000313" key="5">
    <source>
        <dbReference type="Proteomes" id="UP000483820"/>
    </source>
</evidence>